<evidence type="ECO:0000313" key="2">
    <source>
        <dbReference type="Proteomes" id="UP000683925"/>
    </source>
</evidence>
<reference evidence="1" key="1">
    <citation type="submission" date="2021-01" db="EMBL/GenBank/DDBJ databases">
        <authorList>
            <consortium name="Genoscope - CEA"/>
            <person name="William W."/>
        </authorList>
    </citation>
    <scope>NUCLEOTIDE SEQUENCE</scope>
</reference>
<dbReference type="Proteomes" id="UP000683925">
    <property type="component" value="Unassembled WGS sequence"/>
</dbReference>
<evidence type="ECO:0000313" key="1">
    <source>
        <dbReference type="EMBL" id="CAD8188858.1"/>
    </source>
</evidence>
<accession>A0A8S1WFK5</accession>
<keyword evidence="2" id="KW-1185">Reference proteome</keyword>
<protein>
    <submittedName>
        <fullName evidence="1">Uncharacterized protein</fullName>
    </submittedName>
</protein>
<dbReference type="EMBL" id="CAJJDP010000092">
    <property type="protein sequence ID" value="CAD8188858.1"/>
    <property type="molecule type" value="Genomic_DNA"/>
</dbReference>
<dbReference type="AlphaFoldDB" id="A0A8S1WFK5"/>
<name>A0A8S1WFK5_PAROT</name>
<organism evidence="1 2">
    <name type="scientific">Paramecium octaurelia</name>
    <dbReference type="NCBI Taxonomy" id="43137"/>
    <lineage>
        <taxon>Eukaryota</taxon>
        <taxon>Sar</taxon>
        <taxon>Alveolata</taxon>
        <taxon>Ciliophora</taxon>
        <taxon>Intramacronucleata</taxon>
        <taxon>Oligohymenophorea</taxon>
        <taxon>Peniculida</taxon>
        <taxon>Parameciidae</taxon>
        <taxon>Paramecium</taxon>
    </lineage>
</organism>
<proteinExistence type="predicted"/>
<sequence>MSITLQEANATFGSIDSACNSIILNGLYLPKRQSQLQPYIINLKWQINFVGYNFKIQNSGKCWLGFDEVHHPRQNVDGQCSLLINSLKARYTVYQY</sequence>
<gene>
    <name evidence="1" type="ORF">POCTA_138.1.T0930190</name>
</gene>
<comment type="caution">
    <text evidence="1">The sequence shown here is derived from an EMBL/GenBank/DDBJ whole genome shotgun (WGS) entry which is preliminary data.</text>
</comment>